<reference evidence="2" key="1">
    <citation type="submission" date="2015-04" db="UniProtKB">
        <authorList>
            <consortium name="EnsemblPlants"/>
        </authorList>
    </citation>
    <scope>IDENTIFICATION</scope>
</reference>
<evidence type="ECO:0000313" key="2">
    <source>
        <dbReference type="EnsemblPlants" id="OMERI02G33820.1"/>
    </source>
</evidence>
<sequence length="226" mass="23909">MVVVGVLLLRRRVRCVTGTSILWPAELAAPFNSHAMLSSFTSCFAVCPMSAMTLSVASASPSTASSVTTPSPRVQKAHFRLRKFSSTMPWSSLVKLLSPPLARRTMAPAGTRPSSPPAPPPAARGRRAWRGVATGSASACGAPGECGRQRPADIEPVVERVVRVEEDEAVRGDLGDVSDRGLRRGARAVEVGARREEASGGSGRRRRAPAAGEEGERLVERVDVAC</sequence>
<accession>A0A0E0CSJ9</accession>
<dbReference type="AlphaFoldDB" id="A0A0E0CSJ9"/>
<organism evidence="2">
    <name type="scientific">Oryza meridionalis</name>
    <dbReference type="NCBI Taxonomy" id="40149"/>
    <lineage>
        <taxon>Eukaryota</taxon>
        <taxon>Viridiplantae</taxon>
        <taxon>Streptophyta</taxon>
        <taxon>Embryophyta</taxon>
        <taxon>Tracheophyta</taxon>
        <taxon>Spermatophyta</taxon>
        <taxon>Magnoliopsida</taxon>
        <taxon>Liliopsida</taxon>
        <taxon>Poales</taxon>
        <taxon>Poaceae</taxon>
        <taxon>BOP clade</taxon>
        <taxon>Oryzoideae</taxon>
        <taxon>Oryzeae</taxon>
        <taxon>Oryzinae</taxon>
        <taxon>Oryza</taxon>
    </lineage>
</organism>
<reference evidence="2" key="2">
    <citation type="submission" date="2018-05" db="EMBL/GenBank/DDBJ databases">
        <title>OmerRS3 (Oryza meridionalis Reference Sequence Version 3).</title>
        <authorList>
            <person name="Zhang J."/>
            <person name="Kudrna D."/>
            <person name="Lee S."/>
            <person name="Talag J."/>
            <person name="Welchert J."/>
            <person name="Wing R.A."/>
        </authorList>
    </citation>
    <scope>NUCLEOTIDE SEQUENCE [LARGE SCALE GENOMIC DNA]</scope>
    <source>
        <strain evidence="2">cv. OR44</strain>
    </source>
</reference>
<protein>
    <submittedName>
        <fullName evidence="2">Uncharacterized protein</fullName>
    </submittedName>
</protein>
<feature type="compositionally biased region" description="Basic and acidic residues" evidence="1">
    <location>
        <begin position="214"/>
        <end position="226"/>
    </location>
</feature>
<dbReference type="EnsemblPlants" id="OMERI02G33820.1">
    <property type="protein sequence ID" value="OMERI02G33820.1"/>
    <property type="gene ID" value="OMERI02G33820"/>
</dbReference>
<dbReference type="Gramene" id="OMERI02G33820.1">
    <property type="protein sequence ID" value="OMERI02G33820.1"/>
    <property type="gene ID" value="OMERI02G33820"/>
</dbReference>
<keyword evidence="3" id="KW-1185">Reference proteome</keyword>
<feature type="region of interest" description="Disordered" evidence="1">
    <location>
        <begin position="104"/>
        <end position="126"/>
    </location>
</feature>
<evidence type="ECO:0000256" key="1">
    <source>
        <dbReference type="SAM" id="MobiDB-lite"/>
    </source>
</evidence>
<evidence type="ECO:0000313" key="3">
    <source>
        <dbReference type="Proteomes" id="UP000008021"/>
    </source>
</evidence>
<dbReference type="HOGENOM" id="CLU_1226481_0_0_1"/>
<dbReference type="Proteomes" id="UP000008021">
    <property type="component" value="Chromosome 2"/>
</dbReference>
<name>A0A0E0CSJ9_9ORYZ</name>
<feature type="region of interest" description="Disordered" evidence="1">
    <location>
        <begin position="188"/>
        <end position="226"/>
    </location>
</feature>
<proteinExistence type="predicted"/>